<keyword evidence="2 7" id="KW-0479">Metal-binding</keyword>
<dbReference type="CDD" id="cd09326">
    <property type="entry name" value="LIM_CRP_like"/>
    <property type="match status" value="2"/>
</dbReference>
<sequence>MDDLHEAKVNEGVPRLNETPQTPKHVIAIQLVGYASCEYLKKAQTGLEVEFHQAKLLLMNVNKAMTVNEGTPAAGANYLRIISPAKQFKTGYRYYCLQRVEIRTMSERCPRCTKPVYFAEQVLALGKKYHKLCLKCGECNKLLDSYSCTNHEDEVFCKACYGKKFGPKGYGFAGGASGLSMDTGKAFEVSRENISSYQRAQAAPTLERNGGGGKWGGENACPRCNKSVYFAEEVRAVGKKWHKMCLSCAKCNKMLDSTSCSDHEGEVFCKACHTRMFGPKGYGFAGGASGLSMDTGKAFEVTRENISSYSQAQAAPLLDNTGNKLGGGDLCAACGKTVYFAEKIMGANRIVMERILDQKGLDLGLLSSIRLYIHSLSKKL</sequence>
<organism evidence="9 10">
    <name type="scientific">Mya arenaria</name>
    <name type="common">Soft-shell clam</name>
    <dbReference type="NCBI Taxonomy" id="6604"/>
    <lineage>
        <taxon>Eukaryota</taxon>
        <taxon>Metazoa</taxon>
        <taxon>Spiralia</taxon>
        <taxon>Lophotrochozoa</taxon>
        <taxon>Mollusca</taxon>
        <taxon>Bivalvia</taxon>
        <taxon>Autobranchia</taxon>
        <taxon>Heteroconchia</taxon>
        <taxon>Euheterodonta</taxon>
        <taxon>Imparidentia</taxon>
        <taxon>Neoheterodontei</taxon>
        <taxon>Myida</taxon>
        <taxon>Myoidea</taxon>
        <taxon>Myidae</taxon>
        <taxon>Mya</taxon>
    </lineage>
</organism>
<dbReference type="PROSITE" id="PS50023">
    <property type="entry name" value="LIM_DOMAIN_2"/>
    <property type="match status" value="2"/>
</dbReference>
<evidence type="ECO:0000256" key="6">
    <source>
        <dbReference type="ARBA" id="ARBA00023242"/>
    </source>
</evidence>
<dbReference type="PANTHER" id="PTHR24215:SF35">
    <property type="entry name" value="MUSCLE LIM PROTEIN MLP84B"/>
    <property type="match status" value="1"/>
</dbReference>
<evidence type="ECO:0000256" key="1">
    <source>
        <dbReference type="ARBA" id="ARBA00004123"/>
    </source>
</evidence>
<feature type="domain" description="LIM zinc-binding" evidence="8">
    <location>
        <begin position="219"/>
        <end position="279"/>
    </location>
</feature>
<dbReference type="SUPFAM" id="SSF57716">
    <property type="entry name" value="Glucocorticoid receptor-like (DNA-binding domain)"/>
    <property type="match status" value="5"/>
</dbReference>
<dbReference type="EMBL" id="CP111015">
    <property type="protein sequence ID" value="WAR02758.1"/>
    <property type="molecule type" value="Genomic_DNA"/>
</dbReference>
<keyword evidence="4 7" id="KW-0862">Zinc</keyword>
<keyword evidence="6" id="KW-0539">Nucleus</keyword>
<evidence type="ECO:0000256" key="2">
    <source>
        <dbReference type="ARBA" id="ARBA00022723"/>
    </source>
</evidence>
<evidence type="ECO:0000313" key="10">
    <source>
        <dbReference type="Proteomes" id="UP001164746"/>
    </source>
</evidence>
<evidence type="ECO:0000256" key="3">
    <source>
        <dbReference type="ARBA" id="ARBA00022737"/>
    </source>
</evidence>
<gene>
    <name evidence="9" type="ORF">MAR_009316</name>
</gene>
<dbReference type="Gene3D" id="2.10.110.10">
    <property type="entry name" value="Cysteine Rich Protein"/>
    <property type="match status" value="2"/>
</dbReference>
<evidence type="ECO:0000256" key="5">
    <source>
        <dbReference type="ARBA" id="ARBA00023038"/>
    </source>
</evidence>
<keyword evidence="3" id="KW-0677">Repeat</keyword>
<name>A0ABY7DYC4_MYAAR</name>
<proteinExistence type="predicted"/>
<dbReference type="SMART" id="SM00132">
    <property type="entry name" value="LIM"/>
    <property type="match status" value="2"/>
</dbReference>
<dbReference type="PROSITE" id="PS00478">
    <property type="entry name" value="LIM_DOMAIN_1"/>
    <property type="match status" value="2"/>
</dbReference>
<comment type="subcellular location">
    <subcellularLocation>
        <location evidence="1">Nucleus</location>
    </subcellularLocation>
</comment>
<evidence type="ECO:0000259" key="8">
    <source>
        <dbReference type="PROSITE" id="PS50023"/>
    </source>
</evidence>
<protein>
    <submittedName>
        <fullName evidence="9">CSRP2-like protein</fullName>
    </submittedName>
</protein>
<dbReference type="Proteomes" id="UP001164746">
    <property type="component" value="Chromosome 4"/>
</dbReference>
<evidence type="ECO:0000256" key="4">
    <source>
        <dbReference type="ARBA" id="ARBA00022833"/>
    </source>
</evidence>
<dbReference type="PANTHER" id="PTHR24215">
    <property type="entry name" value="RHO-GTPASE-ACTIVATING PROTEIN LRG1"/>
    <property type="match status" value="1"/>
</dbReference>
<evidence type="ECO:0000313" key="9">
    <source>
        <dbReference type="EMBL" id="WAR02758.1"/>
    </source>
</evidence>
<reference evidence="9" key="1">
    <citation type="submission" date="2022-11" db="EMBL/GenBank/DDBJ databases">
        <title>Centuries of genome instability and evolution in soft-shell clam transmissible cancer (bioRxiv).</title>
        <authorList>
            <person name="Hart S.F.M."/>
            <person name="Yonemitsu M.A."/>
            <person name="Giersch R.M."/>
            <person name="Beal B.F."/>
            <person name="Arriagada G."/>
            <person name="Davis B.W."/>
            <person name="Ostrander E.A."/>
            <person name="Goff S.P."/>
            <person name="Metzger M.J."/>
        </authorList>
    </citation>
    <scope>NUCLEOTIDE SEQUENCE</scope>
    <source>
        <strain evidence="9">MELC-2E11</strain>
        <tissue evidence="9">Siphon/mantle</tissue>
    </source>
</reference>
<feature type="domain" description="LIM zinc-binding" evidence="8">
    <location>
        <begin position="107"/>
        <end position="167"/>
    </location>
</feature>
<dbReference type="InterPro" id="IPR001781">
    <property type="entry name" value="Znf_LIM"/>
</dbReference>
<evidence type="ECO:0000256" key="7">
    <source>
        <dbReference type="PROSITE-ProRule" id="PRU00125"/>
    </source>
</evidence>
<dbReference type="Pfam" id="PF00412">
    <property type="entry name" value="LIM"/>
    <property type="match status" value="2"/>
</dbReference>
<accession>A0ABY7DYC4</accession>
<keyword evidence="5 7" id="KW-0440">LIM domain</keyword>
<keyword evidence="10" id="KW-1185">Reference proteome</keyword>